<gene>
    <name evidence="2" type="ORF">S01H4_59540</name>
</gene>
<dbReference type="EMBL" id="BART01034933">
    <property type="protein sequence ID" value="GAH09230.1"/>
    <property type="molecule type" value="Genomic_DNA"/>
</dbReference>
<proteinExistence type="predicted"/>
<protein>
    <recommendedName>
        <fullName evidence="1">Pyridoxamine 5'-phosphate oxidase N-terminal domain-containing protein</fullName>
    </recommendedName>
</protein>
<dbReference type="AlphaFoldDB" id="X1DLS4"/>
<dbReference type="SUPFAM" id="SSF50475">
    <property type="entry name" value="FMN-binding split barrel"/>
    <property type="match status" value="1"/>
</dbReference>
<accession>X1DLS4</accession>
<organism evidence="2">
    <name type="scientific">marine sediment metagenome</name>
    <dbReference type="NCBI Taxonomy" id="412755"/>
    <lineage>
        <taxon>unclassified sequences</taxon>
        <taxon>metagenomes</taxon>
        <taxon>ecological metagenomes</taxon>
    </lineage>
</organism>
<evidence type="ECO:0000313" key="2">
    <source>
        <dbReference type="EMBL" id="GAH09230.1"/>
    </source>
</evidence>
<dbReference type="Gene3D" id="2.30.110.10">
    <property type="entry name" value="Electron Transport, Fmn-binding Protein, Chain A"/>
    <property type="match status" value="1"/>
</dbReference>
<dbReference type="Pfam" id="PF01243">
    <property type="entry name" value="PNPOx_N"/>
    <property type="match status" value="1"/>
</dbReference>
<dbReference type="InterPro" id="IPR012349">
    <property type="entry name" value="Split_barrel_FMN-bd"/>
</dbReference>
<comment type="caution">
    <text evidence="2">The sequence shown here is derived from an EMBL/GenBank/DDBJ whole genome shotgun (WGS) entry which is preliminary data.</text>
</comment>
<evidence type="ECO:0000259" key="1">
    <source>
        <dbReference type="Pfam" id="PF01243"/>
    </source>
</evidence>
<feature type="domain" description="Pyridoxamine 5'-phosphate oxidase N-terminal" evidence="1">
    <location>
        <begin position="15"/>
        <end position="75"/>
    </location>
</feature>
<name>X1DLS4_9ZZZZ</name>
<reference evidence="2" key="1">
    <citation type="journal article" date="2014" name="Front. Microbiol.">
        <title>High frequency of phylogenetically diverse reductive dehalogenase-homologous genes in deep subseafloor sedimentary metagenomes.</title>
        <authorList>
            <person name="Kawai M."/>
            <person name="Futagami T."/>
            <person name="Toyoda A."/>
            <person name="Takaki Y."/>
            <person name="Nishi S."/>
            <person name="Hori S."/>
            <person name="Arai W."/>
            <person name="Tsubouchi T."/>
            <person name="Morono Y."/>
            <person name="Uchiyama I."/>
            <person name="Ito T."/>
            <person name="Fujiyama A."/>
            <person name="Inagaki F."/>
            <person name="Takami H."/>
        </authorList>
    </citation>
    <scope>NUCLEOTIDE SEQUENCE</scope>
    <source>
        <strain evidence="2">Expedition CK06-06</strain>
    </source>
</reference>
<sequence>MDISNHWETIRGIFEEAYKSCLHFAVATVNDDGTPHVTPIGALFLRADQTGFYFDEYPSKMPENLRRNPRVCILAILAISKRILWLTHCHCERSEAIS</sequence>
<dbReference type="InterPro" id="IPR011576">
    <property type="entry name" value="Pyridox_Oxase_N"/>
</dbReference>